<gene>
    <name evidence="3" type="ORF">H9Q16_11660</name>
</gene>
<organism evidence="3 4">
    <name type="scientific">Sulfitobacter aestuariivivens</name>
    <dbReference type="NCBI Taxonomy" id="2766981"/>
    <lineage>
        <taxon>Bacteria</taxon>
        <taxon>Pseudomonadati</taxon>
        <taxon>Pseudomonadota</taxon>
        <taxon>Alphaproteobacteria</taxon>
        <taxon>Rhodobacterales</taxon>
        <taxon>Roseobacteraceae</taxon>
        <taxon>Sulfitobacter</taxon>
    </lineage>
</organism>
<evidence type="ECO:0000259" key="2">
    <source>
        <dbReference type="Pfam" id="PF01425"/>
    </source>
</evidence>
<dbReference type="AlphaFoldDB" id="A0A927HEA9"/>
<dbReference type="GO" id="GO:0004040">
    <property type="term" value="F:amidase activity"/>
    <property type="evidence" value="ECO:0007669"/>
    <property type="project" value="UniProtKB-EC"/>
</dbReference>
<evidence type="ECO:0000256" key="1">
    <source>
        <dbReference type="ARBA" id="ARBA00009199"/>
    </source>
</evidence>
<dbReference type="PANTHER" id="PTHR11895">
    <property type="entry name" value="TRANSAMIDASE"/>
    <property type="match status" value="1"/>
</dbReference>
<protein>
    <submittedName>
        <fullName evidence="3">Amidase</fullName>
        <ecNumber evidence="3">3.5.1.4</ecNumber>
    </submittedName>
</protein>
<keyword evidence="4" id="KW-1185">Reference proteome</keyword>
<dbReference type="SUPFAM" id="SSF75304">
    <property type="entry name" value="Amidase signature (AS) enzymes"/>
    <property type="match status" value="1"/>
</dbReference>
<evidence type="ECO:0000313" key="4">
    <source>
        <dbReference type="Proteomes" id="UP000635142"/>
    </source>
</evidence>
<dbReference type="PANTHER" id="PTHR11895:SF7">
    <property type="entry name" value="GLUTAMYL-TRNA(GLN) AMIDOTRANSFERASE SUBUNIT A, MITOCHONDRIAL"/>
    <property type="match status" value="1"/>
</dbReference>
<dbReference type="EMBL" id="JACTAG010000002">
    <property type="protein sequence ID" value="MBD3664582.1"/>
    <property type="molecule type" value="Genomic_DNA"/>
</dbReference>
<dbReference type="PROSITE" id="PS00571">
    <property type="entry name" value="AMIDASES"/>
    <property type="match status" value="1"/>
</dbReference>
<keyword evidence="3" id="KW-0378">Hydrolase</keyword>
<sequence>MTEILKWSAVETVAHLKARDVSAREVTEAHLARIDAVNPSLNAIVDDVPDAIDRAKAIDAGKIDPGILHGAPVTTKINTDQKGLVNTNGLPAMKHNVAPDDAAVVRNLHAAGAVVVGRTNTPEMSLRWCTSNPLHGITLNPWDDTVTPGGSSGGASAALAAGIGVIAHGNDLGGSVRYPAYCCGLVGLRPSRGRIANYNPSVPGGRAPMTAAMAVQGPLGRSVADVRLGLEAMRGFAAEDPAWTAASGNGRLKTGRIGVATDFYEDAQHPTVRDAMERAAQAAKSSGCDIMPVKLPDTDRISELWGQLLFTETEVLSKADIETYGSADLQRWLETFTTQFGLLDLAGYMNAIAERSVLQRRWARMFETIDAVIMPTSLSPPFENDFEFKHPGRAHEFIDAQKPLYIVNFLGLPSVALPTHVAEGLPSGVQIVAPMHDDDAVLILAELIQGELGSILGHLQDPYRMVS</sequence>
<dbReference type="InterPro" id="IPR020556">
    <property type="entry name" value="Amidase_CS"/>
</dbReference>
<comment type="caution">
    <text evidence="3">The sequence shown here is derived from an EMBL/GenBank/DDBJ whole genome shotgun (WGS) entry which is preliminary data.</text>
</comment>
<dbReference type="Proteomes" id="UP000635142">
    <property type="component" value="Unassembled WGS sequence"/>
</dbReference>
<accession>A0A927HEA9</accession>
<reference evidence="3" key="1">
    <citation type="submission" date="2020-08" db="EMBL/GenBank/DDBJ databases">
        <title>Sulfitobacter aestuariivivens sp. nov., isolated from a tidal flat.</title>
        <authorList>
            <person name="Park S."/>
            <person name="Yoon J.-H."/>
        </authorList>
    </citation>
    <scope>NUCLEOTIDE SEQUENCE</scope>
    <source>
        <strain evidence="3">TSTF-M16</strain>
    </source>
</reference>
<name>A0A927HEA9_9RHOB</name>
<dbReference type="InterPro" id="IPR036928">
    <property type="entry name" value="AS_sf"/>
</dbReference>
<dbReference type="Gene3D" id="3.90.1300.10">
    <property type="entry name" value="Amidase signature (AS) domain"/>
    <property type="match status" value="1"/>
</dbReference>
<dbReference type="InterPro" id="IPR000120">
    <property type="entry name" value="Amidase"/>
</dbReference>
<dbReference type="RefSeq" id="WP_191075605.1">
    <property type="nucleotide sequence ID" value="NZ_JACTAG010000002.1"/>
</dbReference>
<proteinExistence type="inferred from homology"/>
<comment type="similarity">
    <text evidence="1">Belongs to the amidase family.</text>
</comment>
<dbReference type="InterPro" id="IPR023631">
    <property type="entry name" value="Amidase_dom"/>
</dbReference>
<dbReference type="Pfam" id="PF01425">
    <property type="entry name" value="Amidase"/>
    <property type="match status" value="1"/>
</dbReference>
<dbReference type="NCBIfam" id="NF005687">
    <property type="entry name" value="PRK07487.1"/>
    <property type="match status" value="1"/>
</dbReference>
<evidence type="ECO:0000313" key="3">
    <source>
        <dbReference type="EMBL" id="MBD3664582.1"/>
    </source>
</evidence>
<feature type="domain" description="Amidase" evidence="2">
    <location>
        <begin position="25"/>
        <end position="442"/>
    </location>
</feature>
<dbReference type="EC" id="3.5.1.4" evidence="3"/>